<sequence length="562" mass="56408">MLGLFRTSLATRLYVVFGLLALAALGSGTASVLAAGSQRAALAEAARAAEAARLAAQVNGHVHASVAEARGVLMAKDAAERGPFIRSLRERLQLLDADMRHWATLATPATMASHTVLAEAARSFAAIRTEGARLAEAGDMAAAERVITDATARSSRQALNRALDGAAGAAARDSAAIGAALAASTGHEAWLRSGLSTALVALALGLGLTAVRRGVVSPAARMAGALDAIAGGALDQPVPDIGRQDEFGRMARSADRLRTAMIEAATAASTAREAAEARARRGEARAAAAEAFETAARQALATLGTAAQGVEGTAASLQSLSAEAGATGDAVAGAAERADGGVQAVAAAAEEMAASVREISRQVAEAAATARQAAEEARATDGTVRALAEGAGRIGEVVRLIGDIAGQTNLLALNATIEAARAGEAGKGFAVVASEVKALAAQTAKATEDIGTQITAMQAATAQAVATIRGIGETVDRSNAIAGQIAAAVDEQSGATAEIARSAATAAQETAELGGRAASVRQAARQIDGEAATLLEAARQTTERTTALQRDMGVFLDRLRAA</sequence>
<dbReference type="Pfam" id="PF00672">
    <property type="entry name" value="HAMP"/>
    <property type="match status" value="1"/>
</dbReference>
<dbReference type="GO" id="GO:0007165">
    <property type="term" value="P:signal transduction"/>
    <property type="evidence" value="ECO:0007669"/>
    <property type="project" value="UniProtKB-KW"/>
</dbReference>
<protein>
    <submittedName>
        <fullName evidence="6">Methyl-accepting chemotaxis protein</fullName>
    </submittedName>
</protein>
<dbReference type="Gene3D" id="1.10.287.950">
    <property type="entry name" value="Methyl-accepting chemotaxis protein"/>
    <property type="match status" value="1"/>
</dbReference>
<feature type="domain" description="Methyl-accepting transducer" evidence="4">
    <location>
        <begin position="313"/>
        <end position="528"/>
    </location>
</feature>
<evidence type="ECO:0000259" key="5">
    <source>
        <dbReference type="PROSITE" id="PS50885"/>
    </source>
</evidence>
<dbReference type="SMART" id="SM00304">
    <property type="entry name" value="HAMP"/>
    <property type="match status" value="1"/>
</dbReference>
<dbReference type="SUPFAM" id="SSF58104">
    <property type="entry name" value="Methyl-accepting chemotaxis protein (MCP) signaling domain"/>
    <property type="match status" value="1"/>
</dbReference>
<dbReference type="CDD" id="cd06225">
    <property type="entry name" value="HAMP"/>
    <property type="match status" value="1"/>
</dbReference>
<dbReference type="PROSITE" id="PS50111">
    <property type="entry name" value="CHEMOTAXIS_TRANSDUC_2"/>
    <property type="match status" value="1"/>
</dbReference>
<dbReference type="GO" id="GO:0004888">
    <property type="term" value="F:transmembrane signaling receptor activity"/>
    <property type="evidence" value="ECO:0007669"/>
    <property type="project" value="InterPro"/>
</dbReference>
<dbReference type="GO" id="GO:0006935">
    <property type="term" value="P:chemotaxis"/>
    <property type="evidence" value="ECO:0007669"/>
    <property type="project" value="InterPro"/>
</dbReference>
<dbReference type="PANTHER" id="PTHR32089:SF112">
    <property type="entry name" value="LYSOZYME-LIKE PROTEIN-RELATED"/>
    <property type="match status" value="1"/>
</dbReference>
<organism evidence="6 7">
    <name type="scientific">Siccirubricoccus deserti</name>
    <dbReference type="NCBI Taxonomy" id="2013562"/>
    <lineage>
        <taxon>Bacteria</taxon>
        <taxon>Pseudomonadati</taxon>
        <taxon>Pseudomonadota</taxon>
        <taxon>Alphaproteobacteria</taxon>
        <taxon>Acetobacterales</taxon>
        <taxon>Roseomonadaceae</taxon>
        <taxon>Siccirubricoccus</taxon>
    </lineage>
</organism>
<dbReference type="PANTHER" id="PTHR32089">
    <property type="entry name" value="METHYL-ACCEPTING CHEMOTAXIS PROTEIN MCPB"/>
    <property type="match status" value="1"/>
</dbReference>
<keyword evidence="1 3" id="KW-0807">Transducer</keyword>
<dbReference type="Proteomes" id="UP000600101">
    <property type="component" value="Unassembled WGS sequence"/>
</dbReference>
<gene>
    <name evidence="6" type="ORF">H7965_06240</name>
</gene>
<proteinExistence type="inferred from homology"/>
<dbReference type="GO" id="GO:0016020">
    <property type="term" value="C:membrane"/>
    <property type="evidence" value="ECO:0007669"/>
    <property type="project" value="InterPro"/>
</dbReference>
<dbReference type="EMBL" id="JACOMF010000005">
    <property type="protein sequence ID" value="MBC4014920.1"/>
    <property type="molecule type" value="Genomic_DNA"/>
</dbReference>
<dbReference type="Pfam" id="PF00015">
    <property type="entry name" value="MCPsignal"/>
    <property type="match status" value="1"/>
</dbReference>
<evidence type="ECO:0000256" key="2">
    <source>
        <dbReference type="ARBA" id="ARBA00029447"/>
    </source>
</evidence>
<dbReference type="InterPro" id="IPR004089">
    <property type="entry name" value="MCPsignal_dom"/>
</dbReference>
<dbReference type="PRINTS" id="PR00260">
    <property type="entry name" value="CHEMTRNSDUCR"/>
</dbReference>
<reference evidence="6" key="1">
    <citation type="submission" date="2020-08" db="EMBL/GenBank/DDBJ databases">
        <authorList>
            <person name="Hu Y."/>
            <person name="Nguyen S.V."/>
            <person name="Li F."/>
            <person name="Fanning S."/>
        </authorList>
    </citation>
    <scope>NUCLEOTIDE SEQUENCE</scope>
    <source>
        <strain evidence="6">SYSU D8009</strain>
    </source>
</reference>
<evidence type="ECO:0000256" key="3">
    <source>
        <dbReference type="PROSITE-ProRule" id="PRU00284"/>
    </source>
</evidence>
<evidence type="ECO:0000313" key="6">
    <source>
        <dbReference type="EMBL" id="MBC4014920.1"/>
    </source>
</evidence>
<keyword evidence="7" id="KW-1185">Reference proteome</keyword>
<dbReference type="SMART" id="SM00283">
    <property type="entry name" value="MA"/>
    <property type="match status" value="1"/>
</dbReference>
<dbReference type="InterPro" id="IPR003660">
    <property type="entry name" value="HAMP_dom"/>
</dbReference>
<evidence type="ECO:0000256" key="1">
    <source>
        <dbReference type="ARBA" id="ARBA00023224"/>
    </source>
</evidence>
<dbReference type="AlphaFoldDB" id="A0A9X0UG20"/>
<evidence type="ECO:0000259" key="4">
    <source>
        <dbReference type="PROSITE" id="PS50111"/>
    </source>
</evidence>
<comment type="similarity">
    <text evidence="2">Belongs to the methyl-accepting chemotaxis (MCP) protein family.</text>
</comment>
<dbReference type="PROSITE" id="PS50885">
    <property type="entry name" value="HAMP"/>
    <property type="match status" value="1"/>
</dbReference>
<name>A0A9X0UG20_9PROT</name>
<comment type="caution">
    <text evidence="6">The sequence shown here is derived from an EMBL/GenBank/DDBJ whole genome shotgun (WGS) entry which is preliminary data.</text>
</comment>
<dbReference type="Gene3D" id="6.10.340.10">
    <property type="match status" value="1"/>
</dbReference>
<evidence type="ECO:0000313" key="7">
    <source>
        <dbReference type="Proteomes" id="UP000600101"/>
    </source>
</evidence>
<dbReference type="RefSeq" id="WP_186769697.1">
    <property type="nucleotide sequence ID" value="NZ_JACOMF010000005.1"/>
</dbReference>
<dbReference type="InterPro" id="IPR004090">
    <property type="entry name" value="Chemotax_Me-accpt_rcpt"/>
</dbReference>
<feature type="domain" description="HAMP" evidence="5">
    <location>
        <begin position="213"/>
        <end position="266"/>
    </location>
</feature>
<accession>A0A9X0UG20</accession>